<dbReference type="Pfam" id="PF07587">
    <property type="entry name" value="PSD1"/>
    <property type="match status" value="1"/>
</dbReference>
<organism evidence="5 6">
    <name type="scientific">Roseimaritima multifibrata</name>
    <dbReference type="NCBI Taxonomy" id="1930274"/>
    <lineage>
        <taxon>Bacteria</taxon>
        <taxon>Pseudomonadati</taxon>
        <taxon>Planctomycetota</taxon>
        <taxon>Planctomycetia</taxon>
        <taxon>Pirellulales</taxon>
        <taxon>Pirellulaceae</taxon>
        <taxon>Roseimaritima</taxon>
    </lineage>
</organism>
<feature type="domain" description="DUF1553" evidence="3">
    <location>
        <begin position="699"/>
        <end position="948"/>
    </location>
</feature>
<dbReference type="InterPro" id="IPR036909">
    <property type="entry name" value="Cyt_c-like_dom_sf"/>
</dbReference>
<dbReference type="Pfam" id="PF07635">
    <property type="entry name" value="PSCyt1"/>
    <property type="match status" value="1"/>
</dbReference>
<keyword evidence="1" id="KW-0732">Signal</keyword>
<dbReference type="Gene3D" id="2.60.120.200">
    <property type="match status" value="1"/>
</dbReference>
<evidence type="ECO:0000259" key="3">
    <source>
        <dbReference type="Pfam" id="PF07587"/>
    </source>
</evidence>
<dbReference type="InterPro" id="IPR013320">
    <property type="entry name" value="ConA-like_dom_sf"/>
</dbReference>
<dbReference type="PANTHER" id="PTHR35889">
    <property type="entry name" value="CYCLOINULO-OLIGOSACCHARIDE FRUCTANOTRANSFERASE-RELATED"/>
    <property type="match status" value="1"/>
</dbReference>
<dbReference type="InterPro" id="IPR011444">
    <property type="entry name" value="DUF1549"/>
</dbReference>
<feature type="chain" id="PRO_5021926026" evidence="1">
    <location>
        <begin position="24"/>
        <end position="1005"/>
    </location>
</feature>
<evidence type="ECO:0000256" key="1">
    <source>
        <dbReference type="SAM" id="SignalP"/>
    </source>
</evidence>
<reference evidence="5 6" key="1">
    <citation type="submission" date="2019-02" db="EMBL/GenBank/DDBJ databases">
        <title>Deep-cultivation of Planctomycetes and their phenomic and genomic characterization uncovers novel biology.</title>
        <authorList>
            <person name="Wiegand S."/>
            <person name="Jogler M."/>
            <person name="Boedeker C."/>
            <person name="Pinto D."/>
            <person name="Vollmers J."/>
            <person name="Rivas-Marin E."/>
            <person name="Kohn T."/>
            <person name="Peeters S.H."/>
            <person name="Heuer A."/>
            <person name="Rast P."/>
            <person name="Oberbeckmann S."/>
            <person name="Bunk B."/>
            <person name="Jeske O."/>
            <person name="Meyerdierks A."/>
            <person name="Storesund J.E."/>
            <person name="Kallscheuer N."/>
            <person name="Luecker S."/>
            <person name="Lage O.M."/>
            <person name="Pohl T."/>
            <person name="Merkel B.J."/>
            <person name="Hornburger P."/>
            <person name="Mueller R.-W."/>
            <person name="Bruemmer F."/>
            <person name="Labrenz M."/>
            <person name="Spormann A.M."/>
            <person name="Op den Camp H."/>
            <person name="Overmann J."/>
            <person name="Amann R."/>
            <person name="Jetten M.S.M."/>
            <person name="Mascher T."/>
            <person name="Medema M.H."/>
            <person name="Devos D.P."/>
            <person name="Kaster A.-K."/>
            <person name="Ovreas L."/>
            <person name="Rohde M."/>
            <person name="Galperin M.Y."/>
            <person name="Jogler C."/>
        </authorList>
    </citation>
    <scope>NUCLEOTIDE SEQUENCE [LARGE SCALE GENOMIC DNA]</scope>
    <source>
        <strain evidence="5 6">FF011L</strain>
    </source>
</reference>
<proteinExistence type="predicted"/>
<dbReference type="KEGG" id="rml:FF011L_24700"/>
<feature type="signal peptide" evidence="1">
    <location>
        <begin position="1"/>
        <end position="23"/>
    </location>
</feature>
<keyword evidence="6" id="KW-1185">Reference proteome</keyword>
<dbReference type="Pfam" id="PF13385">
    <property type="entry name" value="Laminin_G_3"/>
    <property type="match status" value="1"/>
</dbReference>
<dbReference type="RefSeq" id="WP_218933152.1">
    <property type="nucleotide sequence ID" value="NZ_CP036262.1"/>
</dbReference>
<dbReference type="InterPro" id="IPR022655">
    <property type="entry name" value="DUF1553"/>
</dbReference>
<gene>
    <name evidence="5" type="ORF">FF011L_24700</name>
</gene>
<evidence type="ECO:0000259" key="2">
    <source>
        <dbReference type="Pfam" id="PF07583"/>
    </source>
</evidence>
<evidence type="ECO:0000313" key="6">
    <source>
        <dbReference type="Proteomes" id="UP000320672"/>
    </source>
</evidence>
<dbReference type="InterPro" id="IPR011429">
    <property type="entry name" value="Cyt_c_Planctomycete-type"/>
</dbReference>
<evidence type="ECO:0000313" key="5">
    <source>
        <dbReference type="EMBL" id="QDS93697.1"/>
    </source>
</evidence>
<dbReference type="SUPFAM" id="SSF49899">
    <property type="entry name" value="Concanavalin A-like lectins/glucanases"/>
    <property type="match status" value="1"/>
</dbReference>
<dbReference type="GO" id="GO:0020037">
    <property type="term" value="F:heme binding"/>
    <property type="evidence" value="ECO:0007669"/>
    <property type="project" value="InterPro"/>
</dbReference>
<sequence precursor="true">MNRFSATCAFLLCTLFVFQQAGSADDSSAIDFNRDVRSILSDYCVQCHGPDEESREADLRLDTSTGATADRGGYAALIPGDPDASELIRRIESLDDPMPPVDSKRKLTAKQKQTLRAWVEAGGQFDQHWSFVPPRLPAVPLIDDETKNPIDAFIGRRLKAEGLSFSQEASPETLIRRVTLDLTGVPPTLEEVDAFVAAYAVNPEPTWSLLIDRLISSPRYGETMALPWLDAARFADTDGYQYDGPRYQWRYRDWVIDAYNANMPFDQFTIEQLAGDLLPDASNAQRVATAFNRNHRYNSEAGLVVEEFLLENAVDRVDTTATLWMGLAVGCARCHDHKFDPISTKEYYQLIGFFNSIPEAGRAIKNGNSEPLVISPDDAQARQLAEWKQAVERQRAALRPGDVAQNGGPLIDRKLVHQFALKSPPASGFKAVGAPRFEDQVMYLDGQSAASIGGIDKSVTFRADATFSISFWVSPAAIQEGVILSRQNPGSTRPGIEIAMLQDGRVQFDLISRWMAGVGRAVSETSLPEGEWTHVTLVNDGSQSANGQWIYFNGQRVPTDVQHNTNSNVGGVKQNQPLLLGKGIRPDASMFKGALRDVRLYAADLFDEEIEILAAPYGGEKRKRFSRIKMTPAYGEYVVVRDRLRNYMRSLPTVMVMEETPVAKPTFVRVRGVYNSYGDQVERDVPASLPSFPDSYPRNRLGLAKWLVDPEHPLTARVAVNRYWQKYFGTGLVKTPEDFGTQGDLPSHPELLDWLAVTFTQSGWDVASMQKRILTSRTYRQSSRVTPELLEADPDNRMLARGARLRLSGHTIRDQALFVSGLLDHRIGGPSVSPYQPAGLWREMSMGMTYKPSTGADLFRRSLYTIWKRTVAPPTLAVFDAADRESCRVGREQTNTPLQALTLLNETGFVENARYLAVRMLHQKDPLSYGFRLLTSKTPTPTQLQILTAAQEEYQVHFETNPADAKALAKIDQIDGAGDFTEVQIASMTAVANVLLNLDEAITRE</sequence>
<dbReference type="AlphaFoldDB" id="A0A517MG06"/>
<accession>A0A517MG06</accession>
<feature type="domain" description="Cytochrome C Planctomycete-type" evidence="4">
    <location>
        <begin position="44"/>
        <end position="102"/>
    </location>
</feature>
<dbReference type="EMBL" id="CP036262">
    <property type="protein sequence ID" value="QDS93697.1"/>
    <property type="molecule type" value="Genomic_DNA"/>
</dbReference>
<dbReference type="Proteomes" id="UP000320672">
    <property type="component" value="Chromosome"/>
</dbReference>
<dbReference type="Pfam" id="PF07583">
    <property type="entry name" value="PSCyt2"/>
    <property type="match status" value="1"/>
</dbReference>
<protein>
    <submittedName>
        <fullName evidence="5">Planctomycete cytochrome C</fullName>
    </submittedName>
</protein>
<feature type="domain" description="DUF1549" evidence="2">
    <location>
        <begin position="149"/>
        <end position="357"/>
    </location>
</feature>
<dbReference type="SUPFAM" id="SSF46626">
    <property type="entry name" value="Cytochrome c"/>
    <property type="match status" value="1"/>
</dbReference>
<name>A0A517MG06_9BACT</name>
<dbReference type="PANTHER" id="PTHR35889:SF3">
    <property type="entry name" value="F-BOX DOMAIN-CONTAINING PROTEIN"/>
    <property type="match status" value="1"/>
</dbReference>
<evidence type="ECO:0000259" key="4">
    <source>
        <dbReference type="Pfam" id="PF07635"/>
    </source>
</evidence>
<dbReference type="GO" id="GO:0009055">
    <property type="term" value="F:electron transfer activity"/>
    <property type="evidence" value="ECO:0007669"/>
    <property type="project" value="InterPro"/>
</dbReference>